<dbReference type="Proteomes" id="UP000184082">
    <property type="component" value="Unassembled WGS sequence"/>
</dbReference>
<sequence>MVKKNVNIHLVKQDNSWIIKADEDLANAITGNLIEMAKAFGN</sequence>
<protein>
    <submittedName>
        <fullName evidence="1">Uncharacterized protein</fullName>
    </submittedName>
</protein>
<dbReference type="EMBL" id="FRAJ01000005">
    <property type="protein sequence ID" value="SHJ89182.1"/>
    <property type="molecule type" value="Genomic_DNA"/>
</dbReference>
<organism evidence="1 2">
    <name type="scientific">Caminicella sporogenes DSM 14501</name>
    <dbReference type="NCBI Taxonomy" id="1121266"/>
    <lineage>
        <taxon>Bacteria</taxon>
        <taxon>Bacillati</taxon>
        <taxon>Bacillota</taxon>
        <taxon>Clostridia</taxon>
        <taxon>Peptostreptococcales</taxon>
        <taxon>Caminicellaceae</taxon>
        <taxon>Caminicella</taxon>
    </lineage>
</organism>
<gene>
    <name evidence="1" type="ORF">SAMN02745883_00737</name>
</gene>
<accession>A0A1M6N0Q9</accession>
<proteinExistence type="predicted"/>
<dbReference type="RefSeq" id="WP_278301879.1">
    <property type="nucleotide sequence ID" value="NZ_FRAJ01000005.1"/>
</dbReference>
<dbReference type="STRING" id="1121266.SAMN02745883_00737"/>
<dbReference type="AlphaFoldDB" id="A0A1M6N0Q9"/>
<evidence type="ECO:0000313" key="1">
    <source>
        <dbReference type="EMBL" id="SHJ89182.1"/>
    </source>
</evidence>
<evidence type="ECO:0000313" key="2">
    <source>
        <dbReference type="Proteomes" id="UP000184082"/>
    </source>
</evidence>
<name>A0A1M6N0Q9_9FIRM</name>
<keyword evidence="2" id="KW-1185">Reference proteome</keyword>
<reference evidence="1 2" key="1">
    <citation type="submission" date="2016-11" db="EMBL/GenBank/DDBJ databases">
        <authorList>
            <person name="Jaros S."/>
            <person name="Januszkiewicz K."/>
            <person name="Wedrychowicz H."/>
        </authorList>
    </citation>
    <scope>NUCLEOTIDE SEQUENCE [LARGE SCALE GENOMIC DNA]</scope>
    <source>
        <strain evidence="1 2">DSM 14501</strain>
    </source>
</reference>